<dbReference type="RefSeq" id="WP_343787753.1">
    <property type="nucleotide sequence ID" value="NZ_BAAAEU010000004.1"/>
</dbReference>
<keyword evidence="3" id="KW-1185">Reference proteome</keyword>
<protein>
    <recommendedName>
        <fullName evidence="4">DUF5343 domain-containing protein</fullName>
    </recommendedName>
</protein>
<feature type="region of interest" description="Disordered" evidence="1">
    <location>
        <begin position="140"/>
        <end position="182"/>
    </location>
</feature>
<dbReference type="Pfam" id="PF17278">
    <property type="entry name" value="DUF5343"/>
    <property type="match status" value="1"/>
</dbReference>
<name>A0ABN1IDU3_9GAMM</name>
<comment type="caution">
    <text evidence="2">The sequence shown here is derived from an EMBL/GenBank/DDBJ whole genome shotgun (WGS) entry which is preliminary data.</text>
</comment>
<dbReference type="EMBL" id="BAAAEU010000004">
    <property type="protein sequence ID" value="GAA0709369.1"/>
    <property type="molecule type" value="Genomic_DNA"/>
</dbReference>
<sequence length="225" mass="23839">MATHPYISGPGNVAQMVTQLRKSFPNVITSETVKKLGIAPNNESYVINALQFVGVIDSEGKKTSSAAKAFSHHKDEEFSKEFASLVQEAYASLFELHGDNAWKLDSDELITFFRQSDQTSATIGGRQASTFKVLAGLSGHGDVPEPKAKKVGNGAKAARASKPAQVKNESKPSPNAGAGSAGFQRNSLGGGVALTVRVEVNLPADGTKETYDNIFKSIKENLLGG</sequence>
<reference evidence="2 3" key="1">
    <citation type="journal article" date="2019" name="Int. J. Syst. Evol. Microbiol.">
        <title>The Global Catalogue of Microorganisms (GCM) 10K type strain sequencing project: providing services to taxonomists for standard genome sequencing and annotation.</title>
        <authorList>
            <consortium name="The Broad Institute Genomics Platform"/>
            <consortium name="The Broad Institute Genome Sequencing Center for Infectious Disease"/>
            <person name="Wu L."/>
            <person name="Ma J."/>
        </authorList>
    </citation>
    <scope>NUCLEOTIDE SEQUENCE [LARGE SCALE GENOMIC DNA]</scope>
    <source>
        <strain evidence="2 3">JCM 15421</strain>
    </source>
</reference>
<dbReference type="Proteomes" id="UP001501523">
    <property type="component" value="Unassembled WGS sequence"/>
</dbReference>
<feature type="compositionally biased region" description="Low complexity" evidence="1">
    <location>
        <begin position="151"/>
        <end position="160"/>
    </location>
</feature>
<evidence type="ECO:0000256" key="1">
    <source>
        <dbReference type="SAM" id="MobiDB-lite"/>
    </source>
</evidence>
<dbReference type="InterPro" id="IPR035235">
    <property type="entry name" value="DUF5343"/>
</dbReference>
<gene>
    <name evidence="2" type="ORF">GCM10009105_09780</name>
</gene>
<evidence type="ECO:0000313" key="3">
    <source>
        <dbReference type="Proteomes" id="UP001501523"/>
    </source>
</evidence>
<proteinExistence type="predicted"/>
<evidence type="ECO:0000313" key="2">
    <source>
        <dbReference type="EMBL" id="GAA0709369.1"/>
    </source>
</evidence>
<evidence type="ECO:0008006" key="4">
    <source>
        <dbReference type="Google" id="ProtNLM"/>
    </source>
</evidence>
<organism evidence="2 3">
    <name type="scientific">Dokdonella soli</name>
    <dbReference type="NCBI Taxonomy" id="529810"/>
    <lineage>
        <taxon>Bacteria</taxon>
        <taxon>Pseudomonadati</taxon>
        <taxon>Pseudomonadota</taxon>
        <taxon>Gammaproteobacteria</taxon>
        <taxon>Lysobacterales</taxon>
        <taxon>Rhodanobacteraceae</taxon>
        <taxon>Dokdonella</taxon>
    </lineage>
</organism>
<accession>A0ABN1IDU3</accession>